<comment type="caution">
    <text evidence="2">The sequence shown here is derived from an EMBL/GenBank/DDBJ whole genome shotgun (WGS) entry which is preliminary data.</text>
</comment>
<dbReference type="EMBL" id="BAABCJ010000001">
    <property type="protein sequence ID" value="GAA3698008.1"/>
    <property type="molecule type" value="Genomic_DNA"/>
</dbReference>
<keyword evidence="1" id="KW-0732">Signal</keyword>
<reference evidence="3" key="1">
    <citation type="journal article" date="2019" name="Int. J. Syst. Evol. Microbiol.">
        <title>The Global Catalogue of Microorganisms (GCM) 10K type strain sequencing project: providing services to taxonomists for standard genome sequencing and annotation.</title>
        <authorList>
            <consortium name="The Broad Institute Genomics Platform"/>
            <consortium name="The Broad Institute Genome Sequencing Center for Infectious Disease"/>
            <person name="Wu L."/>
            <person name="Ma J."/>
        </authorList>
    </citation>
    <scope>NUCLEOTIDE SEQUENCE [LARGE SCALE GENOMIC DNA]</scope>
    <source>
        <strain evidence="3">JCM 16961</strain>
    </source>
</reference>
<feature type="chain" id="PRO_5047516948" description="Secreted protein" evidence="1">
    <location>
        <begin position="22"/>
        <end position="153"/>
    </location>
</feature>
<feature type="signal peptide" evidence="1">
    <location>
        <begin position="1"/>
        <end position="21"/>
    </location>
</feature>
<sequence length="153" mass="15981">MRRRLLLALAGTVALASVIGAAVQPTEAAWVDGEYGTSGFAAGVVQPATNPQCAKASLTTVRFSWANATGGLTRTGYRWELRQPDLLGLLRTTATGTLAPGATSVQPQINLTALGTGEFRLYAVHRPAGSTVDWESVALVDNLTVVTALLVNC</sequence>
<gene>
    <name evidence="2" type="ORF">GCM10022377_08660</name>
</gene>
<proteinExistence type="predicted"/>
<evidence type="ECO:0000313" key="3">
    <source>
        <dbReference type="Proteomes" id="UP001501536"/>
    </source>
</evidence>
<dbReference type="Proteomes" id="UP001501536">
    <property type="component" value="Unassembled WGS sequence"/>
</dbReference>
<evidence type="ECO:0000256" key="1">
    <source>
        <dbReference type="SAM" id="SignalP"/>
    </source>
</evidence>
<keyword evidence="3" id="KW-1185">Reference proteome</keyword>
<name>A0ABP7D196_9MICC</name>
<evidence type="ECO:0000313" key="2">
    <source>
        <dbReference type="EMBL" id="GAA3698008.1"/>
    </source>
</evidence>
<evidence type="ECO:0008006" key="4">
    <source>
        <dbReference type="Google" id="ProtNLM"/>
    </source>
</evidence>
<protein>
    <recommendedName>
        <fullName evidence="4">Secreted protein</fullName>
    </recommendedName>
</protein>
<accession>A0ABP7D196</accession>
<organism evidence="2 3">
    <name type="scientific">Zhihengliuella alba</name>
    <dbReference type="NCBI Taxonomy" id="547018"/>
    <lineage>
        <taxon>Bacteria</taxon>
        <taxon>Bacillati</taxon>
        <taxon>Actinomycetota</taxon>
        <taxon>Actinomycetes</taxon>
        <taxon>Micrococcales</taxon>
        <taxon>Micrococcaceae</taxon>
        <taxon>Zhihengliuella</taxon>
    </lineage>
</organism>